<keyword evidence="1" id="KW-0378">Hydrolase</keyword>
<sequence>MTFLFSVIENGLIGREGRWTESPPAGTFLPDSVFEALRQFVFENENADGLFSFTVQKGRECIRVRNYVGLLTLPDGSQLEILPKIENQANAKPLLLNMLRYLRHSPFRTIRVAQSKAVKMPLWEVFITAFLDTIEPLAQQGIQRAYVSVDSNERFWKGKFQATRQQRENGFHAERLAVMYDTLTANVPPNRILKSALLYLNGKSADKANQYRIRQLLWVLDEVPPTESITNDLTAIRRNSRLFARYEAALLWAKTLLLGQGLGVRSGNTSSLSLLFPMERVFEDYVAYGLRTYWPNADEVRVQESSVHLVEEHVGIPKFRLRPDIIIRHNDRVFILDTKWKQVNGQQPGENEVTGSYGIEQSDLYQLFAYGKKYDADDLFLIYPANETFHKALPVFGYDATTRLHVVPFDLSNSLAGEVEKLADYALSY</sequence>
<dbReference type="RefSeq" id="WP_100987451.1">
    <property type="nucleotide sequence ID" value="NZ_CP025096.1"/>
</dbReference>
<dbReference type="EMBL" id="CP025096">
    <property type="protein sequence ID" value="AUD01730.1"/>
    <property type="molecule type" value="Genomic_DNA"/>
</dbReference>
<dbReference type="KEGG" id="spir:CWM47_07790"/>
<reference evidence="1 2" key="1">
    <citation type="submission" date="2017-11" db="EMBL/GenBank/DDBJ databases">
        <title>Taxonomic description and genome sequences of Spirosoma HA7 sp. nov., isolated from pollen microhabitat of Corylus avellana.</title>
        <authorList>
            <person name="Ambika Manirajan B."/>
            <person name="Suarez C."/>
            <person name="Ratering S."/>
            <person name="Geissler-Plaum R."/>
            <person name="Cardinale M."/>
            <person name="Sylvia S."/>
        </authorList>
    </citation>
    <scope>NUCLEOTIDE SEQUENCE [LARGE SCALE GENOMIC DNA]</scope>
    <source>
        <strain evidence="1 2">HA7</strain>
    </source>
</reference>
<keyword evidence="2" id="KW-1185">Reference proteome</keyword>
<dbReference type="PANTHER" id="PTHR38733">
    <property type="entry name" value="PROTEIN MCRC"/>
    <property type="match status" value="1"/>
</dbReference>
<protein>
    <submittedName>
        <fullName evidence="1">Restriction endonuclease</fullName>
    </submittedName>
</protein>
<gene>
    <name evidence="1" type="ORF">CWM47_07790</name>
</gene>
<dbReference type="GO" id="GO:0004519">
    <property type="term" value="F:endonuclease activity"/>
    <property type="evidence" value="ECO:0007669"/>
    <property type="project" value="UniProtKB-KW"/>
</dbReference>
<organism evidence="1 2">
    <name type="scientific">Spirosoma pollinicola</name>
    <dbReference type="NCBI Taxonomy" id="2057025"/>
    <lineage>
        <taxon>Bacteria</taxon>
        <taxon>Pseudomonadati</taxon>
        <taxon>Bacteroidota</taxon>
        <taxon>Cytophagia</taxon>
        <taxon>Cytophagales</taxon>
        <taxon>Cytophagaceae</taxon>
        <taxon>Spirosoma</taxon>
    </lineage>
</organism>
<evidence type="ECO:0000313" key="2">
    <source>
        <dbReference type="Proteomes" id="UP000232883"/>
    </source>
</evidence>
<dbReference type="OrthoDB" id="307209at2"/>
<dbReference type="Proteomes" id="UP000232883">
    <property type="component" value="Chromosome"/>
</dbReference>
<accession>A0A2K8YVQ9</accession>
<dbReference type="AlphaFoldDB" id="A0A2K8YVQ9"/>
<dbReference type="Pfam" id="PF10117">
    <property type="entry name" value="McrBC"/>
    <property type="match status" value="1"/>
</dbReference>
<evidence type="ECO:0000313" key="1">
    <source>
        <dbReference type="EMBL" id="AUD01730.1"/>
    </source>
</evidence>
<dbReference type="InterPro" id="IPR019292">
    <property type="entry name" value="McrC"/>
</dbReference>
<name>A0A2K8YVQ9_9BACT</name>
<dbReference type="PANTHER" id="PTHR38733:SF1">
    <property type="entry name" value="TYPE IV METHYL-DIRECTED RESTRICTION ENZYME ECOKMCRBC"/>
    <property type="match status" value="1"/>
</dbReference>
<keyword evidence="1" id="KW-0540">Nuclease</keyword>
<proteinExistence type="predicted"/>
<keyword evidence="1" id="KW-0255">Endonuclease</keyword>